<feature type="compositionally biased region" description="Polar residues" evidence="5">
    <location>
        <begin position="195"/>
        <end position="207"/>
    </location>
</feature>
<evidence type="ECO:0000256" key="5">
    <source>
        <dbReference type="SAM" id="MobiDB-lite"/>
    </source>
</evidence>
<dbReference type="Gene3D" id="3.30.160.60">
    <property type="entry name" value="Classic Zinc Finger"/>
    <property type="match status" value="2"/>
</dbReference>
<evidence type="ECO:0000256" key="3">
    <source>
        <dbReference type="ARBA" id="ARBA00022833"/>
    </source>
</evidence>
<feature type="compositionally biased region" description="Basic and acidic residues" evidence="5">
    <location>
        <begin position="352"/>
        <end position="365"/>
    </location>
</feature>
<evidence type="ECO:0000256" key="1">
    <source>
        <dbReference type="ARBA" id="ARBA00022723"/>
    </source>
</evidence>
<dbReference type="SMART" id="SM00355">
    <property type="entry name" value="ZnF_C2H2"/>
    <property type="match status" value="2"/>
</dbReference>
<keyword evidence="3" id="KW-0862">Zinc</keyword>
<dbReference type="GO" id="GO:0000978">
    <property type="term" value="F:RNA polymerase II cis-regulatory region sequence-specific DNA binding"/>
    <property type="evidence" value="ECO:0007669"/>
    <property type="project" value="TreeGrafter"/>
</dbReference>
<dbReference type="Proteomes" id="UP000027002">
    <property type="component" value="Chromosome 2"/>
</dbReference>
<dbReference type="InterPro" id="IPR013087">
    <property type="entry name" value="Znf_C2H2_type"/>
</dbReference>
<sequence length="372" mass="41366">MPSSRYEYNLDSSFSGSDVTYPGMEPQLSPPGSFTIEDCPELSQPPMPADLSYDLHNMVAWIRGGASEPMTPSGYLPDYYTPLEDGYFFAKNDVPTTPSILSTPTHDRKFRDCLSPVHFSASAVTPPRFSMHSVSPWPALDSSPFAVTPADMHSDTEASESPSSWNYSSQSFLSPYTSQTAASEFSDPDSLGMASRSSLPLATTSYPETPESKPLPSQREKALQEIQHKTAMLQYSQNQGSSSTEPGAAKEVATIDVVQQRKSKCDVSGCNKVFCRTEHLKRHKKTHHGLGLNRFACEFCGKNQFNRRDNLNSHRKLHARPSRKNRGVMFVPAAMTILEQERRSRKTKAPSKPKDKPVEKDELCLKRSPSFV</sequence>
<dbReference type="RefSeq" id="XP_042996707.1">
    <property type="nucleotide sequence ID" value="XM_043140773.1"/>
</dbReference>
<evidence type="ECO:0000259" key="6">
    <source>
        <dbReference type="PROSITE" id="PS50157"/>
    </source>
</evidence>
<dbReference type="GO" id="GO:0008270">
    <property type="term" value="F:zinc ion binding"/>
    <property type="evidence" value="ECO:0007669"/>
    <property type="project" value="UniProtKB-KW"/>
</dbReference>
<proteinExistence type="predicted"/>
<evidence type="ECO:0000313" key="8">
    <source>
        <dbReference type="Proteomes" id="UP000027002"/>
    </source>
</evidence>
<feature type="region of interest" description="Disordered" evidence="5">
    <location>
        <begin position="183"/>
        <end position="220"/>
    </location>
</feature>
<dbReference type="PANTHER" id="PTHR23235">
    <property type="entry name" value="KRUEPPEL-LIKE TRANSCRIPTION FACTOR"/>
    <property type="match status" value="1"/>
</dbReference>
<evidence type="ECO:0000256" key="4">
    <source>
        <dbReference type="PROSITE-ProRule" id="PRU00042"/>
    </source>
</evidence>
<keyword evidence="2 4" id="KW-0863">Zinc-finger</keyword>
<dbReference type="PROSITE" id="PS00028">
    <property type="entry name" value="ZINC_FINGER_C2H2_1"/>
    <property type="match status" value="1"/>
</dbReference>
<name>A0A8E5HQ36_USTVR</name>
<feature type="region of interest" description="Disordered" evidence="5">
    <location>
        <begin position="16"/>
        <end position="35"/>
    </location>
</feature>
<dbReference type="PANTHER" id="PTHR23235:SF120">
    <property type="entry name" value="KRUPPEL-LIKE FACTOR 15"/>
    <property type="match status" value="1"/>
</dbReference>
<dbReference type="PROSITE" id="PS50157">
    <property type="entry name" value="ZINC_FINGER_C2H2_2"/>
    <property type="match status" value="1"/>
</dbReference>
<protein>
    <recommendedName>
        <fullName evidence="6">C2H2-type domain-containing protein</fullName>
    </recommendedName>
</protein>
<dbReference type="AlphaFoldDB" id="A0A8E5HQ36"/>
<organism evidence="7 8">
    <name type="scientific">Ustilaginoidea virens</name>
    <name type="common">Rice false smut fungus</name>
    <name type="synonym">Villosiclava virens</name>
    <dbReference type="NCBI Taxonomy" id="1159556"/>
    <lineage>
        <taxon>Eukaryota</taxon>
        <taxon>Fungi</taxon>
        <taxon>Dikarya</taxon>
        <taxon>Ascomycota</taxon>
        <taxon>Pezizomycotina</taxon>
        <taxon>Sordariomycetes</taxon>
        <taxon>Hypocreomycetidae</taxon>
        <taxon>Hypocreales</taxon>
        <taxon>Clavicipitaceae</taxon>
        <taxon>Ustilaginoidea</taxon>
    </lineage>
</organism>
<dbReference type="KEGG" id="uvi:66064053"/>
<reference evidence="7" key="1">
    <citation type="submission" date="2020-03" db="EMBL/GenBank/DDBJ databases">
        <title>A mixture of massive structural variations and highly conserved coding sequences in Ustilaginoidea virens genome.</title>
        <authorList>
            <person name="Zhang K."/>
            <person name="Zhao Z."/>
            <person name="Zhang Z."/>
            <person name="Li Y."/>
            <person name="Hsiang T."/>
            <person name="Sun W."/>
        </authorList>
    </citation>
    <scope>NUCLEOTIDE SEQUENCE</scope>
    <source>
        <strain evidence="7">UV-8b</strain>
    </source>
</reference>
<gene>
    <name evidence="7" type="ORF">UV8b_03275</name>
</gene>
<evidence type="ECO:0000313" key="7">
    <source>
        <dbReference type="EMBL" id="QUC19034.1"/>
    </source>
</evidence>
<feature type="domain" description="C2H2-type" evidence="6">
    <location>
        <begin position="263"/>
        <end position="289"/>
    </location>
</feature>
<dbReference type="InterPro" id="IPR036236">
    <property type="entry name" value="Znf_C2H2_sf"/>
</dbReference>
<evidence type="ECO:0000256" key="2">
    <source>
        <dbReference type="ARBA" id="ARBA00022771"/>
    </source>
</evidence>
<feature type="region of interest" description="Disordered" evidence="5">
    <location>
        <begin position="337"/>
        <end position="372"/>
    </location>
</feature>
<dbReference type="GO" id="GO:0000981">
    <property type="term" value="F:DNA-binding transcription factor activity, RNA polymerase II-specific"/>
    <property type="evidence" value="ECO:0007669"/>
    <property type="project" value="TreeGrafter"/>
</dbReference>
<dbReference type="SUPFAM" id="SSF57667">
    <property type="entry name" value="beta-beta-alpha zinc fingers"/>
    <property type="match status" value="1"/>
</dbReference>
<keyword evidence="1" id="KW-0479">Metal-binding</keyword>
<accession>A0A8E5HQ36</accession>
<keyword evidence="8" id="KW-1185">Reference proteome</keyword>
<dbReference type="GeneID" id="66064053"/>
<dbReference type="OrthoDB" id="10018191at2759"/>
<dbReference type="EMBL" id="CP072754">
    <property type="protein sequence ID" value="QUC19034.1"/>
    <property type="molecule type" value="Genomic_DNA"/>
</dbReference>